<protein>
    <recommendedName>
        <fullName evidence="4">DUF4305 domain-containing protein</fullName>
    </recommendedName>
</protein>
<dbReference type="InterPro" id="IPR025426">
    <property type="entry name" value="DUF4305"/>
</dbReference>
<reference evidence="2 3" key="1">
    <citation type="submission" date="2016-10" db="EMBL/GenBank/DDBJ databases">
        <authorList>
            <person name="de Groot N.N."/>
        </authorList>
    </citation>
    <scope>NUCLEOTIDE SEQUENCE [LARGE SCALE GENOMIC DNA]</scope>
    <source>
        <strain evidence="2 3">CGMCC 1.3702</strain>
    </source>
</reference>
<keyword evidence="1" id="KW-1133">Transmembrane helix</keyword>
<evidence type="ECO:0000313" key="2">
    <source>
        <dbReference type="EMBL" id="SFB38139.1"/>
    </source>
</evidence>
<gene>
    <name evidence="2" type="ORF">SAMN04488072_12212</name>
</gene>
<dbReference type="AlphaFoldDB" id="A0A1I1AJF6"/>
<dbReference type="Proteomes" id="UP000198642">
    <property type="component" value="Unassembled WGS sequence"/>
</dbReference>
<keyword evidence="1" id="KW-0472">Membrane</keyword>
<dbReference type="EMBL" id="FOJW01000022">
    <property type="protein sequence ID" value="SFB38139.1"/>
    <property type="molecule type" value="Genomic_DNA"/>
</dbReference>
<accession>A0A1I1AJF6</accession>
<feature type="transmembrane region" description="Helical" evidence="1">
    <location>
        <begin position="30"/>
        <end position="55"/>
    </location>
</feature>
<keyword evidence="1" id="KW-0812">Transmembrane</keyword>
<dbReference type="OrthoDB" id="2355666at2"/>
<proteinExistence type="predicted"/>
<dbReference type="RefSeq" id="WP_090241439.1">
    <property type="nucleotide sequence ID" value="NZ_FOJW01000022.1"/>
</dbReference>
<dbReference type="Pfam" id="PF14146">
    <property type="entry name" value="DUF4305"/>
    <property type="match status" value="1"/>
</dbReference>
<keyword evidence="3" id="KW-1185">Reference proteome</keyword>
<evidence type="ECO:0008006" key="4">
    <source>
        <dbReference type="Google" id="ProtNLM"/>
    </source>
</evidence>
<evidence type="ECO:0000256" key="1">
    <source>
        <dbReference type="SAM" id="Phobius"/>
    </source>
</evidence>
<organism evidence="2 3">
    <name type="scientific">Lentibacillus halodurans</name>
    <dbReference type="NCBI Taxonomy" id="237679"/>
    <lineage>
        <taxon>Bacteria</taxon>
        <taxon>Bacillati</taxon>
        <taxon>Bacillota</taxon>
        <taxon>Bacilli</taxon>
        <taxon>Bacillales</taxon>
        <taxon>Bacillaceae</taxon>
        <taxon>Lentibacillus</taxon>
    </lineage>
</organism>
<feature type="transmembrane region" description="Helical" evidence="1">
    <location>
        <begin position="7"/>
        <end position="24"/>
    </location>
</feature>
<sequence>MKISPKTMGIVYCLLGILFTYVAIQSADGTIWNFLTILLAFFATLDFGVGIRMLIIHFKLKNQNKKK</sequence>
<name>A0A1I1AJF6_9BACI</name>
<evidence type="ECO:0000313" key="3">
    <source>
        <dbReference type="Proteomes" id="UP000198642"/>
    </source>
</evidence>